<dbReference type="EnsemblPlants" id="AET2Gv20369100.1">
    <property type="protein sequence ID" value="AET2Gv20369100.1"/>
    <property type="gene ID" value="AET2Gv20369100"/>
</dbReference>
<reference evidence="2" key="5">
    <citation type="journal article" date="2021" name="G3 (Bethesda)">
        <title>Aegilops tauschii genome assembly Aet v5.0 features greater sequence contiguity and improved annotation.</title>
        <authorList>
            <person name="Wang L."/>
            <person name="Zhu T."/>
            <person name="Rodriguez J.C."/>
            <person name="Deal K.R."/>
            <person name="Dubcovsky J."/>
            <person name="McGuire P.E."/>
            <person name="Lux T."/>
            <person name="Spannagl M."/>
            <person name="Mayer K.F.X."/>
            <person name="Baldrich P."/>
            <person name="Meyers B.C."/>
            <person name="Huo N."/>
            <person name="Gu Y.Q."/>
            <person name="Zhou H."/>
            <person name="Devos K.M."/>
            <person name="Bennetzen J.L."/>
            <person name="Unver T."/>
            <person name="Budak H."/>
            <person name="Gulick P.J."/>
            <person name="Galiba G."/>
            <person name="Kalapos B."/>
            <person name="Nelson D.R."/>
            <person name="Li P."/>
            <person name="You F.M."/>
            <person name="Luo M.C."/>
            <person name="Dvorak J."/>
        </authorList>
    </citation>
    <scope>NUCLEOTIDE SEQUENCE [LARGE SCALE GENOMIC DNA]</scope>
    <source>
        <strain evidence="2">cv. AL8/78</strain>
    </source>
</reference>
<evidence type="ECO:0000256" key="1">
    <source>
        <dbReference type="SAM" id="MobiDB-lite"/>
    </source>
</evidence>
<keyword evidence="3" id="KW-1185">Reference proteome</keyword>
<evidence type="ECO:0000313" key="3">
    <source>
        <dbReference type="Proteomes" id="UP000015105"/>
    </source>
</evidence>
<dbReference type="Proteomes" id="UP000015105">
    <property type="component" value="Chromosome 2D"/>
</dbReference>
<organism evidence="2 3">
    <name type="scientific">Aegilops tauschii subsp. strangulata</name>
    <name type="common">Goatgrass</name>
    <dbReference type="NCBI Taxonomy" id="200361"/>
    <lineage>
        <taxon>Eukaryota</taxon>
        <taxon>Viridiplantae</taxon>
        <taxon>Streptophyta</taxon>
        <taxon>Embryophyta</taxon>
        <taxon>Tracheophyta</taxon>
        <taxon>Spermatophyta</taxon>
        <taxon>Magnoliopsida</taxon>
        <taxon>Liliopsida</taxon>
        <taxon>Poales</taxon>
        <taxon>Poaceae</taxon>
        <taxon>BOP clade</taxon>
        <taxon>Pooideae</taxon>
        <taxon>Triticodae</taxon>
        <taxon>Triticeae</taxon>
        <taxon>Triticinae</taxon>
        <taxon>Aegilops</taxon>
    </lineage>
</organism>
<sequence>ITEINTSAPRKPSIELHSAWFPPRKPRFFSWPCCCSRAPAWPARHGAWRRRRLMTITRPKRRHRSKICCRRSRGCRRSRKSNCRPCPPGSAFPSPSRRPMSRDRRRGP</sequence>
<name>A0A453B5L5_AEGTS</name>
<dbReference type="AlphaFoldDB" id="A0A453B5L5"/>
<proteinExistence type="predicted"/>
<reference evidence="2" key="3">
    <citation type="journal article" date="2017" name="Nature">
        <title>Genome sequence of the progenitor of the wheat D genome Aegilops tauschii.</title>
        <authorList>
            <person name="Luo M.C."/>
            <person name="Gu Y.Q."/>
            <person name="Puiu D."/>
            <person name="Wang H."/>
            <person name="Twardziok S.O."/>
            <person name="Deal K.R."/>
            <person name="Huo N."/>
            <person name="Zhu T."/>
            <person name="Wang L."/>
            <person name="Wang Y."/>
            <person name="McGuire P.E."/>
            <person name="Liu S."/>
            <person name="Long H."/>
            <person name="Ramasamy R.K."/>
            <person name="Rodriguez J.C."/>
            <person name="Van S.L."/>
            <person name="Yuan L."/>
            <person name="Wang Z."/>
            <person name="Xia Z."/>
            <person name="Xiao L."/>
            <person name="Anderson O.D."/>
            <person name="Ouyang S."/>
            <person name="Liang Y."/>
            <person name="Zimin A.V."/>
            <person name="Pertea G."/>
            <person name="Qi P."/>
            <person name="Bennetzen J.L."/>
            <person name="Dai X."/>
            <person name="Dawson M.W."/>
            <person name="Muller H.G."/>
            <person name="Kugler K."/>
            <person name="Rivarola-Duarte L."/>
            <person name="Spannagl M."/>
            <person name="Mayer K.F.X."/>
            <person name="Lu F.H."/>
            <person name="Bevan M.W."/>
            <person name="Leroy P."/>
            <person name="Li P."/>
            <person name="You F.M."/>
            <person name="Sun Q."/>
            <person name="Liu Z."/>
            <person name="Lyons E."/>
            <person name="Wicker T."/>
            <person name="Salzberg S.L."/>
            <person name="Devos K.M."/>
            <person name="Dvorak J."/>
        </authorList>
    </citation>
    <scope>NUCLEOTIDE SEQUENCE [LARGE SCALE GENOMIC DNA]</scope>
    <source>
        <strain evidence="2">cv. AL8/78</strain>
    </source>
</reference>
<dbReference type="Gramene" id="AET2Gv20369100.1">
    <property type="protein sequence ID" value="AET2Gv20369100.1"/>
    <property type="gene ID" value="AET2Gv20369100"/>
</dbReference>
<reference evidence="2" key="4">
    <citation type="submission" date="2019-03" db="UniProtKB">
        <authorList>
            <consortium name="EnsemblPlants"/>
        </authorList>
    </citation>
    <scope>IDENTIFICATION</scope>
</reference>
<feature type="region of interest" description="Disordered" evidence="1">
    <location>
        <begin position="76"/>
        <end position="108"/>
    </location>
</feature>
<evidence type="ECO:0000313" key="2">
    <source>
        <dbReference type="EnsemblPlants" id="AET2Gv20369100.1"/>
    </source>
</evidence>
<reference evidence="3" key="2">
    <citation type="journal article" date="2017" name="Nat. Plants">
        <title>The Aegilops tauschii genome reveals multiple impacts of transposons.</title>
        <authorList>
            <person name="Zhao G."/>
            <person name="Zou C."/>
            <person name="Li K."/>
            <person name="Wang K."/>
            <person name="Li T."/>
            <person name="Gao L."/>
            <person name="Zhang X."/>
            <person name="Wang H."/>
            <person name="Yang Z."/>
            <person name="Liu X."/>
            <person name="Jiang W."/>
            <person name="Mao L."/>
            <person name="Kong X."/>
            <person name="Jiao Y."/>
            <person name="Jia J."/>
        </authorList>
    </citation>
    <scope>NUCLEOTIDE SEQUENCE [LARGE SCALE GENOMIC DNA]</scope>
    <source>
        <strain evidence="3">cv. AL8/78</strain>
    </source>
</reference>
<reference evidence="3" key="1">
    <citation type="journal article" date="2014" name="Science">
        <title>Ancient hybridizations among the ancestral genomes of bread wheat.</title>
        <authorList>
            <consortium name="International Wheat Genome Sequencing Consortium,"/>
            <person name="Marcussen T."/>
            <person name="Sandve S.R."/>
            <person name="Heier L."/>
            <person name="Spannagl M."/>
            <person name="Pfeifer M."/>
            <person name="Jakobsen K.S."/>
            <person name="Wulff B.B."/>
            <person name="Steuernagel B."/>
            <person name="Mayer K.F."/>
            <person name="Olsen O.A."/>
        </authorList>
    </citation>
    <scope>NUCLEOTIDE SEQUENCE [LARGE SCALE GENOMIC DNA]</scope>
    <source>
        <strain evidence="3">cv. AL8/78</strain>
    </source>
</reference>
<protein>
    <submittedName>
        <fullName evidence="2">Uncharacterized protein</fullName>
    </submittedName>
</protein>
<accession>A0A453B5L5</accession>